<gene>
    <name evidence="1" type="ORF">LCGC14_1919500</name>
</gene>
<evidence type="ECO:0008006" key="2">
    <source>
        <dbReference type="Google" id="ProtNLM"/>
    </source>
</evidence>
<dbReference type="EMBL" id="LAZR01020416">
    <property type="protein sequence ID" value="KKL88956.1"/>
    <property type="molecule type" value="Genomic_DNA"/>
</dbReference>
<dbReference type="AlphaFoldDB" id="A0A0F9GEJ7"/>
<protein>
    <recommendedName>
        <fullName evidence="2">Helix-turn-helix domain-containing protein</fullName>
    </recommendedName>
</protein>
<sequence>MGVIQFINTSPDEFIDKLDARWESKFNKLQNEYQPKQPTKYVSRQYVADEMLLCSLTTVHNLTVKGILRKFGCGGRVLYKRDQVEAAIVELKG</sequence>
<reference evidence="1" key="1">
    <citation type="journal article" date="2015" name="Nature">
        <title>Complex archaea that bridge the gap between prokaryotes and eukaryotes.</title>
        <authorList>
            <person name="Spang A."/>
            <person name="Saw J.H."/>
            <person name="Jorgensen S.L."/>
            <person name="Zaremba-Niedzwiedzka K."/>
            <person name="Martijn J."/>
            <person name="Lind A.E."/>
            <person name="van Eijk R."/>
            <person name="Schleper C."/>
            <person name="Guy L."/>
            <person name="Ettema T.J."/>
        </authorList>
    </citation>
    <scope>NUCLEOTIDE SEQUENCE</scope>
</reference>
<name>A0A0F9GEJ7_9ZZZZ</name>
<comment type="caution">
    <text evidence="1">The sequence shown here is derived from an EMBL/GenBank/DDBJ whole genome shotgun (WGS) entry which is preliminary data.</text>
</comment>
<organism evidence="1">
    <name type="scientific">marine sediment metagenome</name>
    <dbReference type="NCBI Taxonomy" id="412755"/>
    <lineage>
        <taxon>unclassified sequences</taxon>
        <taxon>metagenomes</taxon>
        <taxon>ecological metagenomes</taxon>
    </lineage>
</organism>
<evidence type="ECO:0000313" key="1">
    <source>
        <dbReference type="EMBL" id="KKL88956.1"/>
    </source>
</evidence>
<accession>A0A0F9GEJ7</accession>
<proteinExistence type="predicted"/>